<dbReference type="Proteomes" id="UP000287447">
    <property type="component" value="Unassembled WGS sequence"/>
</dbReference>
<gene>
    <name evidence="2" type="ORF">EOI86_03130</name>
</gene>
<feature type="domain" description="Peptidase C45 hydrolase" evidence="1">
    <location>
        <begin position="199"/>
        <end position="285"/>
    </location>
</feature>
<dbReference type="InterPro" id="IPR005079">
    <property type="entry name" value="Peptidase_C45_hydrolase"/>
</dbReference>
<accession>A0A437QUV0</accession>
<evidence type="ECO:0000259" key="1">
    <source>
        <dbReference type="Pfam" id="PF03417"/>
    </source>
</evidence>
<comment type="caution">
    <text evidence="2">The sequence shown here is derived from an EMBL/GenBank/DDBJ whole genome shotgun (WGS) entry which is preliminary data.</text>
</comment>
<evidence type="ECO:0000313" key="3">
    <source>
        <dbReference type="Proteomes" id="UP000287447"/>
    </source>
</evidence>
<dbReference type="GO" id="GO:0016810">
    <property type="term" value="F:hydrolase activity, acting on carbon-nitrogen (but not peptide) bonds"/>
    <property type="evidence" value="ECO:0007669"/>
    <property type="project" value="TreeGrafter"/>
</dbReference>
<dbReference type="RefSeq" id="WP_127763672.1">
    <property type="nucleotide sequence ID" value="NZ_SADE01000001.1"/>
</dbReference>
<sequence length="337" mass="37175">MTTAPGASTASNQQGFPKIPVHDIGDAPLGVLADLEPERLAKILASGRRHLGTLPLRFLDRRSEKWAGRTGNPFLHEVRAVTTGRPQGLWFMNFCYEWGCTTGAATPEGRSAPMLRRTLDWPFDEIGRNMVLVRQVGPKGPNLYPTWPGYLGAISGMAPGRFAIMINQAPMTKKTGILPFDWVAARIATGRSMALPPSHLLRMVFETCADFDEAVDKLTHTPIALPVIFTIAGMEPGQTLTIERQRNAARIDRESAVAANHWRLYDEPARARGKTSPERAAHMVQSWNDDRLNFGWLSPPVLNKDTRLALECDMATGTMHVLGCERDGIVTDITAIQ</sequence>
<dbReference type="AlphaFoldDB" id="A0A437QUV0"/>
<dbReference type="Gene3D" id="3.60.60.10">
    <property type="entry name" value="Penicillin V Acylase, Chain A"/>
    <property type="match status" value="1"/>
</dbReference>
<reference evidence="3" key="1">
    <citation type="submission" date="2019-01" db="EMBL/GenBank/DDBJ databases">
        <title>Gri0909 isolated from a small marine red alga.</title>
        <authorList>
            <person name="Kim J."/>
            <person name="Jeong S.E."/>
            <person name="Jeon C.O."/>
        </authorList>
    </citation>
    <scope>NUCLEOTIDE SEQUENCE [LARGE SCALE GENOMIC DNA]</scope>
    <source>
        <strain evidence="3">Gri0909</strain>
    </source>
</reference>
<evidence type="ECO:0000313" key="2">
    <source>
        <dbReference type="EMBL" id="RVU38300.1"/>
    </source>
</evidence>
<protein>
    <recommendedName>
        <fullName evidence="1">Peptidase C45 hydrolase domain-containing protein</fullName>
    </recommendedName>
</protein>
<dbReference type="Pfam" id="PF03417">
    <property type="entry name" value="AAT"/>
    <property type="match status" value="1"/>
</dbReference>
<proteinExistence type="predicted"/>
<name>A0A437QUV0_9PROT</name>
<dbReference type="PANTHER" id="PTHR28583">
    <property type="entry name" value="ACID AMIDASE"/>
    <property type="match status" value="1"/>
</dbReference>
<organism evidence="2 3">
    <name type="scientific">Hwanghaeella grinnelliae</name>
    <dbReference type="NCBI Taxonomy" id="2500179"/>
    <lineage>
        <taxon>Bacteria</taxon>
        <taxon>Pseudomonadati</taxon>
        <taxon>Pseudomonadota</taxon>
        <taxon>Alphaproteobacteria</taxon>
        <taxon>Rhodospirillales</taxon>
        <taxon>Rhodospirillaceae</taxon>
        <taxon>Hwanghaeella</taxon>
    </lineage>
</organism>
<keyword evidence="3" id="KW-1185">Reference proteome</keyword>
<dbReference type="PANTHER" id="PTHR28583:SF1">
    <property type="entry name" value="ACID CERAMIDASE"/>
    <property type="match status" value="1"/>
</dbReference>
<dbReference type="OrthoDB" id="7325338at2"/>
<dbReference type="EMBL" id="SADE01000001">
    <property type="protein sequence ID" value="RVU38300.1"/>
    <property type="molecule type" value="Genomic_DNA"/>
</dbReference>